<reference evidence="1 2" key="1">
    <citation type="journal article" date="2014" name="BMC Genomics">
        <title>Comparative genome sequencing reveals chemotype-specific gene clusters in the toxigenic black mold Stachybotrys.</title>
        <authorList>
            <person name="Semeiks J."/>
            <person name="Borek D."/>
            <person name="Otwinowski Z."/>
            <person name="Grishin N.V."/>
        </authorList>
    </citation>
    <scope>NUCLEOTIDE SEQUENCE [LARGE SCALE GENOMIC DNA]</scope>
    <source>
        <strain evidence="1 2">IBT 40285</strain>
    </source>
</reference>
<sequence length="206" mass="23243">MFIHKPVHSFDPTSSYRSFTLKFTVLIAAVTHCSFARLIIDGTKTKGLDYIPNKRQARYSPTNTGTAEIKACSKVAMKLAAGVTIRHLDLFRVYEESFCNKNCDFIKDAWRNQDKDFTEFTMPSYIPDSGHLTRRELISVCDAHVSQTESYYICNCGPVIKIPRGYKQVNPSFKFSIWSSYKEDPIPGAVVWSGGGGNSTDGRVFR</sequence>
<keyword evidence="2" id="KW-1185">Reference proteome</keyword>
<organism evidence="1 2">
    <name type="scientific">Stachybotrys chlorohalonatus (strain IBT 40285)</name>
    <dbReference type="NCBI Taxonomy" id="1283841"/>
    <lineage>
        <taxon>Eukaryota</taxon>
        <taxon>Fungi</taxon>
        <taxon>Dikarya</taxon>
        <taxon>Ascomycota</taxon>
        <taxon>Pezizomycotina</taxon>
        <taxon>Sordariomycetes</taxon>
        <taxon>Hypocreomycetidae</taxon>
        <taxon>Hypocreales</taxon>
        <taxon>Stachybotryaceae</taxon>
        <taxon>Stachybotrys</taxon>
    </lineage>
</organism>
<evidence type="ECO:0000313" key="1">
    <source>
        <dbReference type="EMBL" id="KFA68277.1"/>
    </source>
</evidence>
<gene>
    <name evidence="1" type="ORF">S40285_06646</name>
</gene>
<dbReference type="Gene3D" id="2.70.50.70">
    <property type="match status" value="1"/>
</dbReference>
<dbReference type="STRING" id="1283841.A0A084QWE2"/>
<dbReference type="OrthoDB" id="10472752at2759"/>
<dbReference type="Proteomes" id="UP000028524">
    <property type="component" value="Unassembled WGS sequence"/>
</dbReference>
<dbReference type="HOGENOM" id="CLU_1332708_0_0_1"/>
<proteinExistence type="predicted"/>
<accession>A0A084QWE2</accession>
<evidence type="ECO:0000313" key="2">
    <source>
        <dbReference type="Proteomes" id="UP000028524"/>
    </source>
</evidence>
<dbReference type="AlphaFoldDB" id="A0A084QWE2"/>
<name>A0A084QWE2_STAC4</name>
<dbReference type="EMBL" id="KL659944">
    <property type="protein sequence ID" value="KFA68277.1"/>
    <property type="molecule type" value="Genomic_DNA"/>
</dbReference>
<protein>
    <submittedName>
        <fullName evidence="1">Uncharacterized protein</fullName>
    </submittedName>
</protein>
<dbReference type="InParanoid" id="A0A084QWE2"/>